<dbReference type="EC" id="3.4.21.-" evidence="6"/>
<dbReference type="InterPro" id="IPR026444">
    <property type="entry name" value="Secre_tail"/>
</dbReference>
<dbReference type="PROSITE" id="PS51470">
    <property type="entry name" value="FG_GAP"/>
    <property type="match status" value="1"/>
</dbReference>
<feature type="signal peptide" evidence="6">
    <location>
        <begin position="1"/>
        <end position="27"/>
    </location>
</feature>
<evidence type="ECO:0000256" key="7">
    <source>
        <dbReference type="SAM" id="MobiDB-lite"/>
    </source>
</evidence>
<keyword evidence="2 6" id="KW-0645">Protease</keyword>
<dbReference type="Pfam" id="PF19190">
    <property type="entry name" value="BACON_2"/>
    <property type="match status" value="1"/>
</dbReference>
<dbReference type="InterPro" id="IPR024361">
    <property type="entry name" value="BACON"/>
</dbReference>
<dbReference type="GO" id="GO:0004252">
    <property type="term" value="F:serine-type endopeptidase activity"/>
    <property type="evidence" value="ECO:0007669"/>
    <property type="project" value="InterPro"/>
</dbReference>
<evidence type="ECO:0000256" key="6">
    <source>
        <dbReference type="RuleBase" id="RU004296"/>
    </source>
</evidence>
<dbReference type="Pfam" id="PF18962">
    <property type="entry name" value="Por_Secre_tail"/>
    <property type="match status" value="1"/>
</dbReference>
<evidence type="ECO:0000256" key="1">
    <source>
        <dbReference type="ARBA" id="ARBA00008764"/>
    </source>
</evidence>
<dbReference type="NCBIfam" id="TIGR04183">
    <property type="entry name" value="Por_Secre_tail"/>
    <property type="match status" value="1"/>
</dbReference>
<dbReference type="Gene3D" id="2.40.10.10">
    <property type="entry name" value="Trypsin-like serine proteases"/>
    <property type="match status" value="2"/>
</dbReference>
<feature type="domain" description="Secretion system C-terminal sorting" evidence="10">
    <location>
        <begin position="1487"/>
        <end position="1562"/>
    </location>
</feature>
<dbReference type="InterPro" id="IPR008256">
    <property type="entry name" value="Peptidase_S1B"/>
</dbReference>
<feature type="domain" description="Peptidase S1" evidence="8">
    <location>
        <begin position="145"/>
        <end position="244"/>
    </location>
</feature>
<evidence type="ECO:0000256" key="4">
    <source>
        <dbReference type="ARBA" id="ARBA00022801"/>
    </source>
</evidence>
<evidence type="ECO:0000259" key="11">
    <source>
        <dbReference type="Pfam" id="PF19190"/>
    </source>
</evidence>
<keyword evidence="13" id="KW-1185">Reference proteome</keyword>
<dbReference type="InterPro" id="IPR043504">
    <property type="entry name" value="Peptidase_S1_PA_chymotrypsin"/>
</dbReference>
<dbReference type="PANTHER" id="PTHR36220:SF1">
    <property type="entry name" value="GAMMA TUBULIN COMPLEX COMPONENT C-TERMINAL DOMAIN-CONTAINING PROTEIN"/>
    <property type="match status" value="1"/>
</dbReference>
<feature type="domain" description="CARDB" evidence="9">
    <location>
        <begin position="1246"/>
        <end position="1337"/>
    </location>
</feature>
<dbReference type="InterPro" id="IPR013783">
    <property type="entry name" value="Ig-like_fold"/>
</dbReference>
<dbReference type="InterPro" id="IPR018114">
    <property type="entry name" value="TRYPSIN_HIS"/>
</dbReference>
<dbReference type="OrthoDB" id="191045at2"/>
<feature type="compositionally biased region" description="Polar residues" evidence="7">
    <location>
        <begin position="124"/>
        <end position="142"/>
    </location>
</feature>
<dbReference type="InterPro" id="IPR013519">
    <property type="entry name" value="Int_alpha_beta-p"/>
</dbReference>
<evidence type="ECO:0000313" key="13">
    <source>
        <dbReference type="Proteomes" id="UP000317557"/>
    </source>
</evidence>
<keyword evidence="5 6" id="KW-0720">Serine protease</keyword>
<dbReference type="InterPro" id="IPR001254">
    <property type="entry name" value="Trypsin_dom"/>
</dbReference>
<sequence>MKNSRVTKIIVSVCFLITLTLTHYAQAQLPEVDATETGTDKQVLQFDPAQVNTAIPQTEGFEDAEPMPLPVFKEPGSRSSDAGKIMRYDLGTGEVRQVQELPRTGLQESQFSPDYSAQPEPEGVQSQTLQNQRQKFSSLSQVTTPTDFPYRRTVKIKMNYSNGKTYVCSGALIGYEWVLTAGHCIHSQDDGGWSTGVQVIPAYENGDEPFGRASARSLYSLTGWTQDENFDHDIAWIHLDRPVGFLTGWFGHGYDNDNGYFKNNTFYNDSYPAESPYNGQLMYRWQGSFDFKAFKSERYTMCQDRVGFGGQSGSGVYGFKSGDRIAYAVTSHTKIDSDSNRIAPTCYTRVTEFKYNHGSDLKSDHRETQLDLVVLNVTAGPDQPLEGERLSELRFKVYNRSSATGNGSWSFDIYLSDDENITTNDTHLGSQSFSYDFSAGGGVNVNASPPSLPDGHIGDKYIGIILSNSDAENSNNDSDGWDSYKLDIQGTSLLTFASENPSSVDLSIYHDDIYGDGSGSTEMERRYQPNKQFNVYAPETAGTNSFSHWEIDGRHETNSRVLQLTVLNRDAELKAFYTTPDIPVYPRVVDARTLEGEIETNSITVTNKGSSTLNWEVSSNETWISTNLTSGTLSPGQSRTISVNTGSSSLDVGSYSGELTFSSPDFGVNDMDVPVNLDVVYTTIPPTPIEIFRALEVIPDDLYGFSIGGGPNGGLIVGGIPGRQEKRGVGYVREFMDGEWSLGTQISAEEPIAGSRFGHAMDAGMIGASGFVVAGAPGTGPGTFKMKSEHWPGAAYLFQKVENEWQMIENIRADVEYGARFGESVQLVDARFEDKELPMVIAGAPGKDQDDMTDAGAVFVNDYSTEWEYRMNTPIFPENPIQGEQFGISVDMLNSEEYGIRLLAIGANAALTEESGGSVYLYEYAGEGSWELRNKIQYPELSASADFGTSVDIELHPEGVPVLAIGAPGAILDGKSATGAIFTYILKEEEWIAQEPLISREMIEGAQFGQDVSLLLPGEKSYLVAGAPGNIERESEYPGSVMIAEMEGLEGNWEPMKTLNPQDGEQSGLFGQSVFSYTQDGENHFMVGAPAADTEEGDNVGEVASYTVKSESDLPQIAVSPDSISVELFKGESAQEPILISQEGGSILEWSIDPGNELSWMYPEKYSGSLKSGGEANPNLNFFTEGVDPGTYEATLKVRSNDTDGDVFDIHTTLTVMEQDSTDLSAGEFYLSGPDTLQAGALVNDNIHLSAHNNGAEAVRNGFRAGFYLSDDETLSEDDSLFSSVRIDTLGKDEYVLINSSSGTRLPLDIDAGSYYLLAKLDVTDQVFESNEENNVRVRAITIIPPKYPELQLASTEVRYQLQEDSTSSHSITLVNGGDSELEFSAPEFLDEGALKQISTADSNGVSGLIESVEPSSGVIAAGDSASVQLFLSATQTGAGNYADTLHIITNDPGQPTVDVAFNLEILTDTEKTGQLIPEEFSLGNNYPNPFNPTTNISFSLPKSAAVSLEVYTILGQKVYTLVNQTMKAGQHTVSFDAGALSSGMYIYRIKAGEFKQTRKMMLVK</sequence>
<dbReference type="Gene3D" id="2.60.40.10">
    <property type="entry name" value="Immunoglobulins"/>
    <property type="match status" value="3"/>
</dbReference>
<dbReference type="SUPFAM" id="SSF69318">
    <property type="entry name" value="Integrin alpha N-terminal domain"/>
    <property type="match status" value="1"/>
</dbReference>
<organism evidence="12 13">
    <name type="scientific">Gracilimonas mengyeensis</name>
    <dbReference type="NCBI Taxonomy" id="1302730"/>
    <lineage>
        <taxon>Bacteria</taxon>
        <taxon>Pseudomonadati</taxon>
        <taxon>Balneolota</taxon>
        <taxon>Balneolia</taxon>
        <taxon>Balneolales</taxon>
        <taxon>Balneolaceae</taxon>
        <taxon>Gracilimonas</taxon>
    </lineage>
</organism>
<proteinExistence type="inferred from homology"/>
<evidence type="ECO:0000313" key="12">
    <source>
        <dbReference type="EMBL" id="SMO93275.1"/>
    </source>
</evidence>
<feature type="chain" id="PRO_5022254655" description="Serine protease" evidence="6">
    <location>
        <begin position="28"/>
        <end position="1565"/>
    </location>
</feature>
<evidence type="ECO:0000256" key="5">
    <source>
        <dbReference type="ARBA" id="ARBA00022825"/>
    </source>
</evidence>
<dbReference type="PRINTS" id="PR00839">
    <property type="entry name" value="V8PROTEASE"/>
</dbReference>
<feature type="compositionally biased region" description="Polar residues" evidence="7">
    <location>
        <begin position="106"/>
        <end position="115"/>
    </location>
</feature>
<dbReference type="SMART" id="SM00191">
    <property type="entry name" value="Int_alpha"/>
    <property type="match status" value="6"/>
</dbReference>
<dbReference type="InterPro" id="IPR011635">
    <property type="entry name" value="CARDB"/>
</dbReference>
<dbReference type="RefSeq" id="WP_142455768.1">
    <property type="nucleotide sequence ID" value="NZ_FXTP01000016.1"/>
</dbReference>
<dbReference type="SUPFAM" id="SSF50494">
    <property type="entry name" value="Trypsin-like serine proteases"/>
    <property type="match status" value="1"/>
</dbReference>
<dbReference type="EMBL" id="FXTP01000016">
    <property type="protein sequence ID" value="SMO93275.1"/>
    <property type="molecule type" value="Genomic_DNA"/>
</dbReference>
<dbReference type="Pfam" id="PF00089">
    <property type="entry name" value="Trypsin"/>
    <property type="match status" value="1"/>
</dbReference>
<dbReference type="InterPro" id="IPR028994">
    <property type="entry name" value="Integrin_alpha_N"/>
</dbReference>
<evidence type="ECO:0000259" key="9">
    <source>
        <dbReference type="Pfam" id="PF07705"/>
    </source>
</evidence>
<keyword evidence="3 6" id="KW-0732">Signal</keyword>
<evidence type="ECO:0000259" key="8">
    <source>
        <dbReference type="Pfam" id="PF00089"/>
    </source>
</evidence>
<evidence type="ECO:0000256" key="2">
    <source>
        <dbReference type="ARBA" id="ARBA00022670"/>
    </source>
</evidence>
<dbReference type="PANTHER" id="PTHR36220">
    <property type="entry name" value="UNNAMED PRODUCT"/>
    <property type="match status" value="1"/>
</dbReference>
<feature type="domain" description="BACON" evidence="11">
    <location>
        <begin position="590"/>
        <end position="666"/>
    </location>
</feature>
<dbReference type="PROSITE" id="PS00134">
    <property type="entry name" value="TRYPSIN_HIS"/>
    <property type="match status" value="1"/>
</dbReference>
<accession>A0A521FAR9</accession>
<comment type="similarity">
    <text evidence="1 6">Belongs to the peptidase S1B family.</text>
</comment>
<dbReference type="InterPro" id="IPR009003">
    <property type="entry name" value="Peptidase_S1_PA"/>
</dbReference>
<reference evidence="12 13" key="1">
    <citation type="submission" date="2017-05" db="EMBL/GenBank/DDBJ databases">
        <authorList>
            <person name="Varghese N."/>
            <person name="Submissions S."/>
        </authorList>
    </citation>
    <scope>NUCLEOTIDE SEQUENCE [LARGE SCALE GENOMIC DNA]</scope>
    <source>
        <strain evidence="12 13">DSM 21985</strain>
    </source>
</reference>
<dbReference type="Pfam" id="PF07705">
    <property type="entry name" value="CARDB"/>
    <property type="match status" value="1"/>
</dbReference>
<name>A0A521FAR9_9BACT</name>
<dbReference type="Gene3D" id="2.130.10.130">
    <property type="entry name" value="Integrin alpha, N-terminal"/>
    <property type="match status" value="1"/>
</dbReference>
<gene>
    <name evidence="12" type="ORF">SAMN06265219_11663</name>
</gene>
<evidence type="ECO:0000259" key="10">
    <source>
        <dbReference type="Pfam" id="PF18962"/>
    </source>
</evidence>
<evidence type="ECO:0000256" key="3">
    <source>
        <dbReference type="ARBA" id="ARBA00022729"/>
    </source>
</evidence>
<feature type="region of interest" description="Disordered" evidence="7">
    <location>
        <begin position="101"/>
        <end position="142"/>
    </location>
</feature>
<keyword evidence="4 6" id="KW-0378">Hydrolase</keyword>
<dbReference type="GO" id="GO:0006508">
    <property type="term" value="P:proteolysis"/>
    <property type="evidence" value="ECO:0007669"/>
    <property type="project" value="UniProtKB-KW"/>
</dbReference>
<dbReference type="Gene3D" id="2.60.40.4070">
    <property type="match status" value="1"/>
</dbReference>
<protein>
    <recommendedName>
        <fullName evidence="6">Serine protease</fullName>
        <ecNumber evidence="6">3.4.21.-</ecNumber>
    </recommendedName>
</protein>
<dbReference type="Proteomes" id="UP000317557">
    <property type="component" value="Unassembled WGS sequence"/>
</dbReference>